<dbReference type="PANTHER" id="PTHR47763:SF4">
    <property type="entry name" value="ALPHA-PROTEIN KINASE VWKA"/>
    <property type="match status" value="1"/>
</dbReference>
<dbReference type="Gene3D" id="3.40.50.410">
    <property type="entry name" value="von Willebrand factor, type A domain"/>
    <property type="match status" value="3"/>
</dbReference>
<dbReference type="EMBL" id="CAJNOL010013595">
    <property type="protein sequence ID" value="CAF1664397.1"/>
    <property type="molecule type" value="Genomic_DNA"/>
</dbReference>
<dbReference type="InterPro" id="IPR052969">
    <property type="entry name" value="Thr-specific_kinase-like"/>
</dbReference>
<evidence type="ECO:0000313" key="2">
    <source>
        <dbReference type="EMBL" id="CAF1528181.1"/>
    </source>
</evidence>
<dbReference type="PROSITE" id="PS50234">
    <property type="entry name" value="VWFA"/>
    <property type="match status" value="1"/>
</dbReference>
<evidence type="ECO:0000313" key="4">
    <source>
        <dbReference type="Proteomes" id="UP000663854"/>
    </source>
</evidence>
<dbReference type="PANTHER" id="PTHR47763">
    <property type="entry name" value="ALPHA-PROTEIN KINASE VWKA"/>
    <property type="match status" value="1"/>
</dbReference>
<accession>A0A815V427</accession>
<protein>
    <recommendedName>
        <fullName evidence="1">VWFA domain-containing protein</fullName>
    </recommendedName>
</protein>
<dbReference type="SUPFAM" id="SSF53300">
    <property type="entry name" value="vWA-like"/>
    <property type="match status" value="3"/>
</dbReference>
<dbReference type="SMART" id="SM00327">
    <property type="entry name" value="VWA"/>
    <property type="match status" value="2"/>
</dbReference>
<reference evidence="2" key="1">
    <citation type="submission" date="2021-02" db="EMBL/GenBank/DDBJ databases">
        <authorList>
            <person name="Nowell W R."/>
        </authorList>
    </citation>
    <scope>NUCLEOTIDE SEQUENCE</scope>
</reference>
<dbReference type="EMBL" id="CAJNOH010011735">
    <property type="protein sequence ID" value="CAF1528181.1"/>
    <property type="molecule type" value="Genomic_DNA"/>
</dbReference>
<sequence length="638" mass="71747">LLTSSLVQCGIDNFGIILFDHRVRILKKFDQPWNEFTIYMLLQNFIISSIVGTNDAVAIEYALDILVQEPVTNNKKFFVLTDGYTTCGLKLTEALVRADSENVEVIGIQIGFERPCVHRFYRDWIIAAIPAALCDGFRYKYRKDINGTFPILQDDNQLLKKRIIKGTNDDPQKLLNDFKREFTSIETILRTERDAHLSSGSGGGSMSLDVCFVIDVTGSMTPWLSGVKQQINAITSGIITKIEEQFPDMNFILRYAVVAYRDEGDNPKIEMLEFEKGNILNSKLTHKQRKDQRKKYHNEQTRRVSDFLSALKPYGGNDEPEDVLGALDHASKLNWDARAKFIVLVCDAPAHGHDCNDVNTDRFPNGFNNLKVEDVMKKLTENNIDLILCHLKATATKKMANTFLTHLHSFQPNRRSDELLREIQLYDNSVQEQNKPYHFVFVLDESGSMSGQKWTDLTDAYNMCLEKRLEIAQQLSKDFISIVQFDDDARVICSASPLSNGIPRLAHMTEGETSFSPALQKAMEVLNKVTDGYIPVLLFMSDGQGEGGPSEMAGIYTNYKSRGLQVHTIAFGKDADTATLEQLADAAHGKFHKCITGAELAKTFVQISTALTSVDGLIQEFAKKVSDAATNKLMLEFL</sequence>
<dbReference type="CDD" id="cd00198">
    <property type="entry name" value="vWFA"/>
    <property type="match status" value="3"/>
</dbReference>
<feature type="non-terminal residue" evidence="2">
    <location>
        <position position="1"/>
    </location>
</feature>
<dbReference type="AlphaFoldDB" id="A0A815V427"/>
<dbReference type="InterPro" id="IPR036465">
    <property type="entry name" value="vWFA_dom_sf"/>
</dbReference>
<feature type="domain" description="VWFA" evidence="1">
    <location>
        <begin position="438"/>
        <end position="625"/>
    </location>
</feature>
<evidence type="ECO:0000313" key="5">
    <source>
        <dbReference type="Proteomes" id="UP000663870"/>
    </source>
</evidence>
<proteinExistence type="predicted"/>
<organism evidence="2 4">
    <name type="scientific">Rotaria sordida</name>
    <dbReference type="NCBI Taxonomy" id="392033"/>
    <lineage>
        <taxon>Eukaryota</taxon>
        <taxon>Metazoa</taxon>
        <taxon>Spiralia</taxon>
        <taxon>Gnathifera</taxon>
        <taxon>Rotifera</taxon>
        <taxon>Eurotatoria</taxon>
        <taxon>Bdelloidea</taxon>
        <taxon>Philodinida</taxon>
        <taxon>Philodinidae</taxon>
        <taxon>Rotaria</taxon>
    </lineage>
</organism>
<dbReference type="Proteomes" id="UP000663870">
    <property type="component" value="Unassembled WGS sequence"/>
</dbReference>
<dbReference type="Pfam" id="PF00092">
    <property type="entry name" value="VWA"/>
    <property type="match status" value="2"/>
</dbReference>
<gene>
    <name evidence="3" type="ORF">JXQ802_LOCUS56580</name>
    <name evidence="2" type="ORF">PYM288_LOCUS40008</name>
</gene>
<comment type="caution">
    <text evidence="2">The sequence shown here is derived from an EMBL/GenBank/DDBJ whole genome shotgun (WGS) entry which is preliminary data.</text>
</comment>
<dbReference type="InterPro" id="IPR002035">
    <property type="entry name" value="VWF_A"/>
</dbReference>
<evidence type="ECO:0000259" key="1">
    <source>
        <dbReference type="PROSITE" id="PS50234"/>
    </source>
</evidence>
<evidence type="ECO:0000313" key="3">
    <source>
        <dbReference type="EMBL" id="CAF1664397.1"/>
    </source>
</evidence>
<dbReference type="Pfam" id="PF13768">
    <property type="entry name" value="VWA_3"/>
    <property type="match status" value="1"/>
</dbReference>
<keyword evidence="5" id="KW-1185">Reference proteome</keyword>
<dbReference type="Proteomes" id="UP000663854">
    <property type="component" value="Unassembled WGS sequence"/>
</dbReference>
<name>A0A815V427_9BILA</name>